<dbReference type="RefSeq" id="WP_111920326.1">
    <property type="nucleotide sequence ID" value="NZ_CP030280.1"/>
</dbReference>
<evidence type="ECO:0000313" key="1">
    <source>
        <dbReference type="EMBL" id="AWY98840.1"/>
    </source>
</evidence>
<proteinExistence type="predicted"/>
<dbReference type="KEGG" id="blau:DQQ01_12580"/>
<dbReference type="Proteomes" id="UP000250003">
    <property type="component" value="Chromosome"/>
</dbReference>
<name>A0A2Z4UCP4_9FIRM</name>
<organism evidence="1 2">
    <name type="scientific">Blautia argi</name>
    <dbReference type="NCBI Taxonomy" id="1912897"/>
    <lineage>
        <taxon>Bacteria</taxon>
        <taxon>Bacillati</taxon>
        <taxon>Bacillota</taxon>
        <taxon>Clostridia</taxon>
        <taxon>Lachnospirales</taxon>
        <taxon>Lachnospiraceae</taxon>
        <taxon>Blautia</taxon>
    </lineage>
</organism>
<evidence type="ECO:0008006" key="3">
    <source>
        <dbReference type="Google" id="ProtNLM"/>
    </source>
</evidence>
<keyword evidence="2" id="KW-1185">Reference proteome</keyword>
<dbReference type="AlphaFoldDB" id="A0A2Z4UCP4"/>
<reference evidence="2" key="1">
    <citation type="submission" date="2018-06" db="EMBL/GenBank/DDBJ databases">
        <title>Description of Blautia argi sp. nov., a new anaerobic isolated from dog feces.</title>
        <authorList>
            <person name="Chang Y.-H."/>
            <person name="Paek J."/>
            <person name="Shin Y."/>
        </authorList>
    </citation>
    <scope>NUCLEOTIDE SEQUENCE [LARGE SCALE GENOMIC DNA]</scope>
    <source>
        <strain evidence="2">KCTC 15426</strain>
    </source>
</reference>
<dbReference type="EMBL" id="CP030280">
    <property type="protein sequence ID" value="AWY98840.1"/>
    <property type="molecule type" value="Genomic_DNA"/>
</dbReference>
<sequence length="128" mass="14292">MLYVDEEFYLNIFRGEPVQEADFPALEERAAELIEEMCRYRINPENFTSYSERIQMLIKKAVCAEIEYLDANGGSEMDNGADLQSAGLGKFSFTKTSSEGSSEQSLYAPRARRLLAPTGLLYRGGGSV</sequence>
<accession>A0A2Z4UCP4</accession>
<evidence type="ECO:0000313" key="2">
    <source>
        <dbReference type="Proteomes" id="UP000250003"/>
    </source>
</evidence>
<protein>
    <recommendedName>
        <fullName evidence="3">Phage gp6-like head-tail connector protein</fullName>
    </recommendedName>
</protein>
<gene>
    <name evidence="1" type="ORF">DQQ01_12580</name>
</gene>
<dbReference type="OrthoDB" id="2048198at2"/>